<evidence type="ECO:0008006" key="3">
    <source>
        <dbReference type="Google" id="ProtNLM"/>
    </source>
</evidence>
<dbReference type="InterPro" id="IPR010323">
    <property type="entry name" value="DUF924"/>
</dbReference>
<dbReference type="HOGENOM" id="CLU_065010_2_1_6"/>
<dbReference type="AlphaFoldDB" id="A0A075JZ28"/>
<dbReference type="Gene3D" id="1.25.40.10">
    <property type="entry name" value="Tetratricopeptide repeat domain"/>
    <property type="match status" value="1"/>
</dbReference>
<dbReference type="SUPFAM" id="SSF48452">
    <property type="entry name" value="TPR-like"/>
    <property type="match status" value="1"/>
</dbReference>
<dbReference type="Pfam" id="PF06041">
    <property type="entry name" value="DUF924"/>
    <property type="match status" value="1"/>
</dbReference>
<dbReference type="OrthoDB" id="7593450at2"/>
<organism evidence="1 2">
    <name type="scientific">Dyella japonica A8</name>
    <dbReference type="NCBI Taxonomy" id="1217721"/>
    <lineage>
        <taxon>Bacteria</taxon>
        <taxon>Pseudomonadati</taxon>
        <taxon>Pseudomonadota</taxon>
        <taxon>Gammaproteobacteria</taxon>
        <taxon>Lysobacterales</taxon>
        <taxon>Rhodanobacteraceae</taxon>
        <taxon>Dyella</taxon>
    </lineage>
</organism>
<evidence type="ECO:0000313" key="1">
    <source>
        <dbReference type="EMBL" id="AIF46747.1"/>
    </source>
</evidence>
<dbReference type="Proteomes" id="UP000027987">
    <property type="component" value="Chromosome"/>
</dbReference>
<reference evidence="1 2" key="1">
    <citation type="submission" date="2014-07" db="EMBL/GenBank/DDBJ databases">
        <title>Complete Genome Sequence of Dyella japonica Strain A8 Isolated from Malaysian Tropical Soil.</title>
        <authorList>
            <person name="Hui R.K.H."/>
            <person name="Chen J.-W."/>
            <person name="Chan K.-G."/>
            <person name="Leung F.C.C."/>
        </authorList>
    </citation>
    <scope>NUCLEOTIDE SEQUENCE [LARGE SCALE GENOMIC DNA]</scope>
    <source>
        <strain evidence="1 2">A8</strain>
    </source>
</reference>
<keyword evidence="2" id="KW-1185">Reference proteome</keyword>
<dbReference type="EMBL" id="CP008884">
    <property type="protein sequence ID" value="AIF46747.1"/>
    <property type="molecule type" value="Genomic_DNA"/>
</dbReference>
<dbReference type="RefSeq" id="WP_026034017.1">
    <property type="nucleotide sequence ID" value="NZ_ALOY01000164.1"/>
</dbReference>
<proteinExistence type="predicted"/>
<dbReference type="PATRIC" id="fig|1217721.7.peg.1144"/>
<name>A0A075JZ28_9GAMM</name>
<dbReference type="InterPro" id="IPR011990">
    <property type="entry name" value="TPR-like_helical_dom_sf"/>
</dbReference>
<evidence type="ECO:0000313" key="2">
    <source>
        <dbReference type="Proteomes" id="UP000027987"/>
    </source>
</evidence>
<accession>A0A075JZ28</accession>
<dbReference type="Gene3D" id="1.20.58.320">
    <property type="entry name" value="TPR-like"/>
    <property type="match status" value="1"/>
</dbReference>
<dbReference type="STRING" id="1217721.HY57_05465"/>
<protein>
    <recommendedName>
        <fullName evidence="3">Transmembrane protein</fullName>
    </recommendedName>
</protein>
<gene>
    <name evidence="1" type="ORF">HY57_05465</name>
</gene>
<dbReference type="KEGG" id="dja:HY57_05465"/>
<sequence>MPSTPADVLDFWFDSATEALWFARSDAFDARIRERFGDTLTAARRGDLDDWAQTPDGWLALLIVRDQFSRNLYRNDARAWSDDQATQAIALEGMARGLDLGLSPLQRVFAYLPLEHAESTDLQKHCVRLFEGLAASQPAATRSRFDDFLDYARHHHDVIERFGRFPHRNAVLGRTDTPAEQAYMASPGAGF</sequence>